<organism evidence="7 11">
    <name type="scientific">Listeria monocytogenes</name>
    <dbReference type="NCBI Taxonomy" id="1639"/>
    <lineage>
        <taxon>Bacteria</taxon>
        <taxon>Bacillati</taxon>
        <taxon>Bacillota</taxon>
        <taxon>Bacilli</taxon>
        <taxon>Bacillales</taxon>
        <taxon>Listeriaceae</taxon>
        <taxon>Listeria</taxon>
    </lineage>
</organism>
<sequence length="510" mass="58563">MEFWRRSVFYEIYMKSFQDSNGDGLGDFKGLTSRLDYLVDLGIDGIWLTPFYPSPQVDNGYDVSDYCDINPDYGDMTDFRVFMKAADARGIKVIIDLVLNHSSTEHAWFKESRSSKTNPKRDYYIWREKPNNWESFFGGSAWEMDELTGEYYYHSFAKEQADLNWANEAVRAEMEQVLAFWLNEGVAGFRLDVINNLTLVLEFTDNPVTSGEMEHVYDRNQSGLEQALEDIASFCRKERDVFLVGEISSDQLAEIARYSSKKMLDVTFNFNFGSVDQLDAKSVFTTLNEMETALNEGQWPTLFFGSHDMSRFRSRLASGGLVKTQLLAFLMLTAKGVPFIYYGEEVGMPDLTFSSVKEMRDIQGTAAYYQALQTGTDEKQALEIAIEKTRDKARGPMIFPDGKPFTLGEPWIKMATLPEKEARTMWRFYQGLLAFRKENDFKEMEYTFLKLDGEVLSYQRGEFIFLLHFGEEEVTYPLQGNYQLVFGEAVMVGNGIRMGAHTGIALRVEE</sequence>
<dbReference type="AlphaFoldDB" id="A0A0B8QXD9"/>
<keyword evidence="3 8" id="KW-0326">Glycosidase</keyword>
<dbReference type="Proteomes" id="UP000528151">
    <property type="component" value="Unassembled WGS sequence"/>
</dbReference>
<dbReference type="EMBL" id="AAAIXK010000001">
    <property type="protein sequence ID" value="EAC5549181.1"/>
    <property type="molecule type" value="Genomic_DNA"/>
</dbReference>
<name>A0A0B8QXD9_LISMN</name>
<feature type="domain" description="Glycosyl hydrolase family 13 catalytic" evidence="4">
    <location>
        <begin position="11"/>
        <end position="394"/>
    </location>
</feature>
<dbReference type="GO" id="GO:0004556">
    <property type="term" value="F:alpha-amylase activity"/>
    <property type="evidence" value="ECO:0007669"/>
    <property type="project" value="TreeGrafter"/>
</dbReference>
<dbReference type="SUPFAM" id="SSF51445">
    <property type="entry name" value="(Trans)glycosidases"/>
    <property type="match status" value="1"/>
</dbReference>
<evidence type="ECO:0000256" key="1">
    <source>
        <dbReference type="ARBA" id="ARBA00008061"/>
    </source>
</evidence>
<dbReference type="Pfam" id="PF00128">
    <property type="entry name" value="Alpha-amylase"/>
    <property type="match status" value="1"/>
</dbReference>
<evidence type="ECO:0000313" key="5">
    <source>
        <dbReference type="EMBL" id="EAC5549181.1"/>
    </source>
</evidence>
<dbReference type="EMBL" id="AABBZO010000002">
    <property type="protein sequence ID" value="EAG4461111.1"/>
    <property type="molecule type" value="Genomic_DNA"/>
</dbReference>
<protein>
    <submittedName>
        <fullName evidence="7">Glucohydrolase</fullName>
    </submittedName>
    <submittedName>
        <fullName evidence="8">Oligo-1,6-glucosidase</fullName>
        <ecNumber evidence="8">3.2.1.10</ecNumber>
    </submittedName>
</protein>
<evidence type="ECO:0000313" key="8">
    <source>
        <dbReference type="EMBL" id="RKA10849.1"/>
    </source>
</evidence>
<dbReference type="RefSeq" id="WP_010958821.1">
    <property type="nucleotide sequence ID" value="NC_021825.2"/>
</dbReference>
<dbReference type="EMBL" id="AABGUK010000001">
    <property type="protein sequence ID" value="EAH4240803.1"/>
    <property type="molecule type" value="Genomic_DNA"/>
</dbReference>
<keyword evidence="2 7" id="KW-0378">Hydrolase</keyword>
<evidence type="ECO:0000313" key="12">
    <source>
        <dbReference type="Proteomes" id="UP000528151"/>
    </source>
</evidence>
<comment type="caution">
    <text evidence="7">The sequence shown here is derived from an EMBL/GenBank/DDBJ whole genome shotgun (WGS) entry which is preliminary data.</text>
</comment>
<reference evidence="7 11" key="2">
    <citation type="submission" date="2019-04" db="EMBL/GenBank/DDBJ databases">
        <authorList>
            <consortium name="GenomeTrakr: Next Generation Sequencing Network for Food Pathogen Tracability"/>
        </authorList>
    </citation>
    <scope>NUCLEOTIDE SEQUENCE [LARGE SCALE GENOMIC DNA]</scope>
    <source>
        <strain evidence="6 12">CFSAN063727</strain>
        <strain evidence="5 10">FDA00007096</strain>
        <strain evidence="7 11">LS1344</strain>
    </source>
</reference>
<dbReference type="EMBL" id="QXLS01000001">
    <property type="protein sequence ID" value="RKA10849.1"/>
    <property type="molecule type" value="Genomic_DNA"/>
</dbReference>
<gene>
    <name evidence="8" type="primary">mall_1</name>
    <name evidence="5" type="ORF">ARY78_01905</name>
    <name evidence="6" type="ORF">CA369_02320</name>
    <name evidence="8" type="ORF">DYZ80_00381</name>
    <name evidence="7" type="ORF">E5F58_02175</name>
</gene>
<dbReference type="EC" id="3.2.1.10" evidence="8"/>
<dbReference type="FunFam" id="3.90.400.10:FF:000002">
    <property type="entry name" value="Sucrose isomerase"/>
    <property type="match status" value="1"/>
</dbReference>
<evidence type="ECO:0000259" key="4">
    <source>
        <dbReference type="SMART" id="SM00642"/>
    </source>
</evidence>
<dbReference type="Gene3D" id="3.20.20.80">
    <property type="entry name" value="Glycosidases"/>
    <property type="match status" value="1"/>
</dbReference>
<evidence type="ECO:0000313" key="7">
    <source>
        <dbReference type="EMBL" id="EAH4240803.1"/>
    </source>
</evidence>
<evidence type="ECO:0000256" key="2">
    <source>
        <dbReference type="ARBA" id="ARBA00022801"/>
    </source>
</evidence>
<reference evidence="8 9" key="1">
    <citation type="journal article" date="2018" name="BMC Genomics">
        <title>Genes significantly associated with lineage II food isolates of Listeria monocytogenes.</title>
        <authorList>
            <person name="Pirone-Davies C."/>
            <person name="Chen Y."/>
            <person name="Pightling A."/>
            <person name="Ryan G."/>
            <person name="Wang Y."/>
            <person name="Yao K."/>
            <person name="Hoffmann M."/>
            <person name="Allard M.W."/>
        </authorList>
    </citation>
    <scope>NUCLEOTIDE SEQUENCE [LARGE SCALE GENOMIC DNA]</scope>
    <source>
        <strain evidence="8 9">PNUSAL000550</strain>
    </source>
</reference>
<evidence type="ECO:0000256" key="3">
    <source>
        <dbReference type="ARBA" id="ARBA00023295"/>
    </source>
</evidence>
<dbReference type="PANTHER" id="PTHR10357">
    <property type="entry name" value="ALPHA-AMYLASE FAMILY MEMBER"/>
    <property type="match status" value="1"/>
</dbReference>
<dbReference type="SMART" id="SM00642">
    <property type="entry name" value="Aamy"/>
    <property type="match status" value="1"/>
</dbReference>
<comment type="similarity">
    <text evidence="1">Belongs to the glycosyl hydrolase 13 family.</text>
</comment>
<dbReference type="GO" id="GO:0004574">
    <property type="term" value="F:oligo-1,6-glucosidase activity"/>
    <property type="evidence" value="ECO:0007669"/>
    <property type="project" value="UniProtKB-EC"/>
</dbReference>
<dbReference type="Proteomes" id="UP000365297">
    <property type="component" value="Unassembled WGS sequence"/>
</dbReference>
<evidence type="ECO:0000313" key="9">
    <source>
        <dbReference type="Proteomes" id="UP000272537"/>
    </source>
</evidence>
<dbReference type="Gene3D" id="3.90.400.10">
    <property type="entry name" value="Oligo-1,6-glucosidase, Domain 2"/>
    <property type="match status" value="1"/>
</dbReference>
<proteinExistence type="inferred from homology"/>
<evidence type="ECO:0000313" key="11">
    <source>
        <dbReference type="Proteomes" id="UP000527632"/>
    </source>
</evidence>
<dbReference type="InterPro" id="IPR006047">
    <property type="entry name" value="GH13_cat_dom"/>
</dbReference>
<dbReference type="GO" id="GO:0009313">
    <property type="term" value="P:oligosaccharide catabolic process"/>
    <property type="evidence" value="ECO:0007669"/>
    <property type="project" value="TreeGrafter"/>
</dbReference>
<evidence type="ECO:0000313" key="6">
    <source>
        <dbReference type="EMBL" id="EAG4461111.1"/>
    </source>
</evidence>
<dbReference type="Proteomes" id="UP000272537">
    <property type="component" value="Unassembled WGS sequence"/>
</dbReference>
<dbReference type="KEGG" id="lmok:CQ02_04495"/>
<evidence type="ECO:0000313" key="10">
    <source>
        <dbReference type="Proteomes" id="UP000365297"/>
    </source>
</evidence>
<accession>A0A0B8QXD9</accession>
<dbReference type="Proteomes" id="UP000527632">
    <property type="component" value="Unassembled WGS sequence"/>
</dbReference>
<dbReference type="InterPro" id="IPR045857">
    <property type="entry name" value="O16G_dom_2"/>
</dbReference>
<dbReference type="PANTHER" id="PTHR10357:SF179">
    <property type="entry name" value="NEUTRAL AND BASIC AMINO ACID TRANSPORT PROTEIN RBAT"/>
    <property type="match status" value="1"/>
</dbReference>
<dbReference type="InterPro" id="IPR017853">
    <property type="entry name" value="GH"/>
</dbReference>